<evidence type="ECO:0000256" key="3">
    <source>
        <dbReference type="ARBA" id="ARBA00022692"/>
    </source>
</evidence>
<comment type="subcellular location">
    <subcellularLocation>
        <location evidence="1">Membrane</location>
        <topology evidence="1">Multi-pass membrane protein</topology>
    </subcellularLocation>
</comment>
<evidence type="ECO:0000256" key="2">
    <source>
        <dbReference type="ARBA" id="ARBA00007343"/>
    </source>
</evidence>
<feature type="domain" description="G-protein coupled receptors family 2 profile 2" evidence="9">
    <location>
        <begin position="1"/>
        <end position="184"/>
    </location>
</feature>
<dbReference type="PANTHER" id="PTHR45813:SF4">
    <property type="entry name" value="ADHESION G PROTEIN-COUPLED RECEPTOR F5"/>
    <property type="match status" value="1"/>
</dbReference>
<evidence type="ECO:0000256" key="6">
    <source>
        <dbReference type="ARBA" id="ARBA00023157"/>
    </source>
</evidence>
<dbReference type="GO" id="GO:0007166">
    <property type="term" value="P:cell surface receptor signaling pathway"/>
    <property type="evidence" value="ECO:0007669"/>
    <property type="project" value="InterPro"/>
</dbReference>
<keyword evidence="3 8" id="KW-0812">Transmembrane</keyword>
<keyword evidence="5 8" id="KW-0472">Membrane</keyword>
<evidence type="ECO:0000256" key="7">
    <source>
        <dbReference type="ARBA" id="ARBA00023180"/>
    </source>
</evidence>
<evidence type="ECO:0000256" key="5">
    <source>
        <dbReference type="ARBA" id="ARBA00023136"/>
    </source>
</evidence>
<sequence length="248" mass="27320">ITDVKNPPACIAATFFIHFFYLALFFWMLASALLLLYRTISVFGGDLSKHSMLAIGFSLGYGAPLIIAIITIAVTAPSGAYIRDSGVCWLNWETSMALLAFVIPALTIVVINLGILLVVLYKMLRRRSVVDTAQAAEKNALAVIARALAFLTPFFGLTWGLGVGTMTAKEGQRLGVHIAFAFFNSLQVQKHSLLYGFCIVVCFFVIEVFLFYASLINFSGADRNGINLTNIQKWDKGKDNFLNHVIFC</sequence>
<reference evidence="10" key="2">
    <citation type="submission" date="2025-08" db="UniProtKB">
        <authorList>
            <consortium name="Ensembl"/>
        </authorList>
    </citation>
    <scope>IDENTIFICATION</scope>
</reference>
<dbReference type="PANTHER" id="PTHR45813">
    <property type="entry name" value="IG-LIKE DOMAIN-CONTAINING PROTEIN"/>
    <property type="match status" value="1"/>
</dbReference>
<dbReference type="InterPro" id="IPR017981">
    <property type="entry name" value="GPCR_2-like_7TM"/>
</dbReference>
<dbReference type="AlphaFoldDB" id="A0A8D2ZL85"/>
<dbReference type="Proteomes" id="UP000694558">
    <property type="component" value="Chromosome 20"/>
</dbReference>
<keyword evidence="4 8" id="KW-1133">Transmembrane helix</keyword>
<dbReference type="GO" id="GO:0004930">
    <property type="term" value="F:G protein-coupled receptor activity"/>
    <property type="evidence" value="ECO:0007669"/>
    <property type="project" value="InterPro"/>
</dbReference>
<comment type="similarity">
    <text evidence="2">Belongs to the G-protein coupled receptor 2 family. Adhesion G-protein coupled receptor (ADGR) subfamily.</text>
</comment>
<keyword evidence="6" id="KW-1015">Disulfide bond</keyword>
<dbReference type="Ensembl" id="ENSSMAT00000004066.2">
    <property type="protein sequence ID" value="ENSSMAP00000004002.2"/>
    <property type="gene ID" value="ENSSMAG00000002474.2"/>
</dbReference>
<accession>A0A8D2ZL85</accession>
<evidence type="ECO:0000256" key="1">
    <source>
        <dbReference type="ARBA" id="ARBA00004141"/>
    </source>
</evidence>
<feature type="transmembrane region" description="Helical" evidence="8">
    <location>
        <begin position="193"/>
        <end position="213"/>
    </location>
</feature>
<feature type="transmembrane region" description="Helical" evidence="8">
    <location>
        <begin position="96"/>
        <end position="120"/>
    </location>
</feature>
<dbReference type="Gene3D" id="1.20.1070.10">
    <property type="entry name" value="Rhodopsin 7-helix transmembrane proteins"/>
    <property type="match status" value="1"/>
</dbReference>
<feature type="transmembrane region" description="Helical" evidence="8">
    <location>
        <begin position="15"/>
        <end position="40"/>
    </location>
</feature>
<dbReference type="FunFam" id="1.20.1070.10:FF:000058">
    <property type="entry name" value="Adhesion G protein-coupled receptor F5"/>
    <property type="match status" value="1"/>
</dbReference>
<dbReference type="GO" id="GO:0007189">
    <property type="term" value="P:adenylate cyclase-activating G protein-coupled receptor signaling pathway"/>
    <property type="evidence" value="ECO:0007669"/>
    <property type="project" value="TreeGrafter"/>
</dbReference>
<feature type="transmembrane region" description="Helical" evidence="8">
    <location>
        <begin position="52"/>
        <end position="76"/>
    </location>
</feature>
<protein>
    <recommendedName>
        <fullName evidence="9">G-protein coupled receptors family 2 profile 2 domain-containing protein</fullName>
    </recommendedName>
</protein>
<keyword evidence="7" id="KW-0325">Glycoprotein</keyword>
<evidence type="ECO:0000256" key="8">
    <source>
        <dbReference type="SAM" id="Phobius"/>
    </source>
</evidence>
<proteinExistence type="inferred from homology"/>
<feature type="transmembrane region" description="Helical" evidence="8">
    <location>
        <begin position="140"/>
        <end position="161"/>
    </location>
</feature>
<dbReference type="InterPro" id="IPR000832">
    <property type="entry name" value="GPCR_2_secretin-like"/>
</dbReference>
<evidence type="ECO:0000313" key="10">
    <source>
        <dbReference type="Ensembl" id="ENSSMAP00000004002.2"/>
    </source>
</evidence>
<reference evidence="10" key="1">
    <citation type="submission" date="2023-05" db="EMBL/GenBank/DDBJ databases">
        <title>High-quality long-read genome of Scophthalmus maximus.</title>
        <authorList>
            <person name="Lien S."/>
            <person name="Martinez P."/>
        </authorList>
    </citation>
    <scope>NUCLEOTIDE SEQUENCE [LARGE SCALE GENOMIC DNA]</scope>
</reference>
<evidence type="ECO:0000259" key="9">
    <source>
        <dbReference type="PROSITE" id="PS50261"/>
    </source>
</evidence>
<organism evidence="10 11">
    <name type="scientific">Scophthalmus maximus</name>
    <name type="common">Turbot</name>
    <name type="synonym">Psetta maxima</name>
    <dbReference type="NCBI Taxonomy" id="52904"/>
    <lineage>
        <taxon>Eukaryota</taxon>
        <taxon>Metazoa</taxon>
        <taxon>Chordata</taxon>
        <taxon>Craniata</taxon>
        <taxon>Vertebrata</taxon>
        <taxon>Euteleostomi</taxon>
        <taxon>Actinopterygii</taxon>
        <taxon>Neopterygii</taxon>
        <taxon>Teleostei</taxon>
        <taxon>Neoteleostei</taxon>
        <taxon>Acanthomorphata</taxon>
        <taxon>Carangaria</taxon>
        <taxon>Pleuronectiformes</taxon>
        <taxon>Pleuronectoidei</taxon>
        <taxon>Scophthalmidae</taxon>
        <taxon>Scophthalmus</taxon>
    </lineage>
</organism>
<dbReference type="PROSITE" id="PS50261">
    <property type="entry name" value="G_PROTEIN_RECEP_F2_4"/>
    <property type="match status" value="1"/>
</dbReference>
<evidence type="ECO:0000313" key="11">
    <source>
        <dbReference type="Proteomes" id="UP000694558"/>
    </source>
</evidence>
<dbReference type="Pfam" id="PF00002">
    <property type="entry name" value="7tm_2"/>
    <property type="match status" value="1"/>
</dbReference>
<dbReference type="InterPro" id="IPR051587">
    <property type="entry name" value="Adhesion_GPCR"/>
</dbReference>
<dbReference type="GO" id="GO:0016020">
    <property type="term" value="C:membrane"/>
    <property type="evidence" value="ECO:0007669"/>
    <property type="project" value="UniProtKB-SubCell"/>
</dbReference>
<name>A0A8D2ZL85_SCOMX</name>
<evidence type="ECO:0000256" key="4">
    <source>
        <dbReference type="ARBA" id="ARBA00022989"/>
    </source>
</evidence>
<dbReference type="GeneTree" id="ENSGT00940000154603"/>